<organism evidence="1 2">
    <name type="scientific">Neophaeococcomyces mojaviensis</name>
    <dbReference type="NCBI Taxonomy" id="3383035"/>
    <lineage>
        <taxon>Eukaryota</taxon>
        <taxon>Fungi</taxon>
        <taxon>Dikarya</taxon>
        <taxon>Ascomycota</taxon>
        <taxon>Pezizomycotina</taxon>
        <taxon>Eurotiomycetes</taxon>
        <taxon>Chaetothyriomycetidae</taxon>
        <taxon>Chaetothyriales</taxon>
        <taxon>Chaetothyriales incertae sedis</taxon>
        <taxon>Neophaeococcomyces</taxon>
    </lineage>
</organism>
<evidence type="ECO:0000313" key="1">
    <source>
        <dbReference type="EMBL" id="KAJ9653443.1"/>
    </source>
</evidence>
<evidence type="ECO:0000313" key="2">
    <source>
        <dbReference type="Proteomes" id="UP001172386"/>
    </source>
</evidence>
<reference evidence="1" key="1">
    <citation type="submission" date="2022-10" db="EMBL/GenBank/DDBJ databases">
        <title>Culturing micro-colonial fungi from biological soil crusts in the Mojave desert and describing Neophaeococcomyces mojavensis, and introducing the new genera and species Taxawa tesnikishii.</title>
        <authorList>
            <person name="Kurbessoian T."/>
            <person name="Stajich J.E."/>
        </authorList>
    </citation>
    <scope>NUCLEOTIDE SEQUENCE</scope>
    <source>
        <strain evidence="1">JES_112</strain>
    </source>
</reference>
<sequence>MGATHSKTTSYVLETKKGKLRGIEQKDANGKPILYRYAKIPYARPPVGDLRWRRPQPLSSDFSFSTASGEPGDYSQFGPICPQPEYGHGAAVLENPDAAPKIENTQSEDCLYLNIWVPASSPPPSGWPVQFHIHGGWLQVGDANQSNDHDPFDIFANGHPRIIAVPTYRLNLFGFLAGSDLASAEPADPAPGNYGLWDQRMALEWVQQNIAFFGGNPNMITVGGLSAGAHSAFLQLYYDTYLSDSQRIIKQVYLWSNAIAIQPNPLTSQILTDQFISLCEALSIDASSNSSSKSRLVALRQVPADQLVTAISKLKMHTFRTSTDNSFLSNKFLRTLHDGSFTALLAKHKIRVILGEVCDEALLYKLVNPPSTHTDLVRQFGNYYPKPVVDKLVTLTDVYDIPDPAKDDASSQETKERYQDVFARIVADMQVHASLRGLTKCLAADTGSGTPEVLRYRISWRAKELDHWIAPEVGVCHAADTPIWWMSGWRGGYDEEDKQKALKFLKPFADLFEGKSLGVTTAMPHRIARYMDQNGQTHENVEDDLWEKAMRVWDAVAEAGGKTNQSDEMRGLKL</sequence>
<protein>
    <submittedName>
        <fullName evidence="1">Uncharacterized protein</fullName>
    </submittedName>
</protein>
<accession>A0ACC3A0W2</accession>
<dbReference type="Proteomes" id="UP001172386">
    <property type="component" value="Unassembled WGS sequence"/>
</dbReference>
<proteinExistence type="predicted"/>
<keyword evidence="2" id="KW-1185">Reference proteome</keyword>
<comment type="caution">
    <text evidence="1">The sequence shown here is derived from an EMBL/GenBank/DDBJ whole genome shotgun (WGS) entry which is preliminary data.</text>
</comment>
<gene>
    <name evidence="1" type="ORF">H2198_007391</name>
</gene>
<dbReference type="EMBL" id="JAPDRQ010000154">
    <property type="protein sequence ID" value="KAJ9653443.1"/>
    <property type="molecule type" value="Genomic_DNA"/>
</dbReference>
<name>A0ACC3A0W2_9EURO</name>